<dbReference type="InterPro" id="IPR014941">
    <property type="entry name" value="FimB/Mfa2/Mfa3"/>
</dbReference>
<dbReference type="RefSeq" id="WP_136411086.1">
    <property type="nucleotide sequence ID" value="NZ_CP039393.1"/>
</dbReference>
<evidence type="ECO:0000256" key="2">
    <source>
        <dbReference type="ARBA" id="ARBA00007248"/>
    </source>
</evidence>
<keyword evidence="4" id="KW-0472">Membrane</keyword>
<evidence type="ECO:0000256" key="4">
    <source>
        <dbReference type="ARBA" id="ARBA00023136"/>
    </source>
</evidence>
<keyword evidence="10" id="KW-1185">Reference proteome</keyword>
<gene>
    <name evidence="9" type="ORF">E7746_13065</name>
</gene>
<dbReference type="Gene3D" id="2.60.40.2090">
    <property type="match status" value="1"/>
</dbReference>
<dbReference type="GO" id="GO:0009279">
    <property type="term" value="C:cell outer membrane"/>
    <property type="evidence" value="ECO:0007669"/>
    <property type="project" value="UniProtKB-SubCell"/>
</dbReference>
<evidence type="ECO:0008006" key="11">
    <source>
        <dbReference type="Google" id="ProtNLM"/>
    </source>
</evidence>
<evidence type="ECO:0000313" key="9">
    <source>
        <dbReference type="EMBL" id="QCD36741.1"/>
    </source>
</evidence>
<evidence type="ECO:0000256" key="5">
    <source>
        <dbReference type="ARBA" id="ARBA00023139"/>
    </source>
</evidence>
<dbReference type="PROSITE" id="PS51257">
    <property type="entry name" value="PROKAR_LIPOPROTEIN"/>
    <property type="match status" value="1"/>
</dbReference>
<comment type="subcellular location">
    <subcellularLocation>
        <location evidence="1">Cell outer membrane</location>
    </subcellularLocation>
</comment>
<accession>A0A4P7VQZ1</accession>
<keyword evidence="3 8" id="KW-0732">Signal</keyword>
<dbReference type="AlphaFoldDB" id="A0A4P7VQZ1"/>
<evidence type="ECO:0000256" key="8">
    <source>
        <dbReference type="SAM" id="SignalP"/>
    </source>
</evidence>
<dbReference type="Pfam" id="PF08842">
    <property type="entry name" value="Mfa2"/>
    <property type="match status" value="1"/>
</dbReference>
<evidence type="ECO:0000256" key="6">
    <source>
        <dbReference type="ARBA" id="ARBA00023237"/>
    </source>
</evidence>
<keyword evidence="6" id="KW-0998">Cell outer membrane</keyword>
<proteinExistence type="inferred from homology"/>
<dbReference type="Proteomes" id="UP000297031">
    <property type="component" value="Chromosome"/>
</dbReference>
<dbReference type="KEGG" id="mgod:E7746_13065"/>
<evidence type="ECO:0000313" key="10">
    <source>
        <dbReference type="Proteomes" id="UP000297031"/>
    </source>
</evidence>
<sequence length="347" mass="39392">MLRSISRFLSPLLIGAMALMSGCGLVTEDVEPCTMTYQLKFKYDYNILEADAFNRQVHSVNVWAFDSQGRLAWTGSEAGKALESPDYVMKAELAPGRYDFLAWCGFSTGDPFKLATYTPSSIEELKVTLATLGDGDGKLYVDSELPGLFHGLLEDVTLISSETEHVVQTVTLPLMKDTKTVRLMLQHLDGSPIEQRDFSVTITDNNQHLDWNNDVMDGPWFDYRPWYVNYGQVTMPEGSRTDASGRAITSVASLLFEMSTSRLRAGHNTVLTVHRNWDDRDIIRIPLIDYLLLVKGHYNERYSDQEYLDRMDEFNLVFFIDADSNWYTAAGIMINNWTIVPPQDTEM</sequence>
<keyword evidence="7" id="KW-0449">Lipoprotein</keyword>
<dbReference type="Gene3D" id="2.60.40.2100">
    <property type="match status" value="1"/>
</dbReference>
<evidence type="ECO:0000256" key="1">
    <source>
        <dbReference type="ARBA" id="ARBA00004442"/>
    </source>
</evidence>
<dbReference type="EMBL" id="CP039393">
    <property type="protein sequence ID" value="QCD36741.1"/>
    <property type="molecule type" value="Genomic_DNA"/>
</dbReference>
<dbReference type="OrthoDB" id="1099819at2"/>
<feature type="signal peptide" evidence="8">
    <location>
        <begin position="1"/>
        <end position="21"/>
    </location>
</feature>
<name>A0A4P7VQZ1_9BACT</name>
<evidence type="ECO:0000256" key="7">
    <source>
        <dbReference type="ARBA" id="ARBA00023288"/>
    </source>
</evidence>
<reference evidence="9 10" key="1">
    <citation type="submission" date="2019-02" db="EMBL/GenBank/DDBJ databases">
        <title>Isolation and identification of novel species under the genus Muribaculum.</title>
        <authorList>
            <person name="Miyake S."/>
            <person name="Ding Y."/>
            <person name="Low A."/>
            <person name="Soh M."/>
            <person name="Seedorf H."/>
        </authorList>
    </citation>
    <scope>NUCLEOTIDE SEQUENCE [LARGE SCALE GENOMIC DNA]</scope>
    <source>
        <strain evidence="9 10">TLL-A4</strain>
    </source>
</reference>
<organism evidence="9 10">
    <name type="scientific">Muribaculum gordoncarteri</name>
    <dbReference type="NCBI Taxonomy" id="2530390"/>
    <lineage>
        <taxon>Bacteria</taxon>
        <taxon>Pseudomonadati</taxon>
        <taxon>Bacteroidota</taxon>
        <taxon>Bacteroidia</taxon>
        <taxon>Bacteroidales</taxon>
        <taxon>Muribaculaceae</taxon>
        <taxon>Muribaculum</taxon>
    </lineage>
</organism>
<protein>
    <recommendedName>
        <fullName evidence="11">FimB/Mfa2 family fimbrial subunit</fullName>
    </recommendedName>
</protein>
<feature type="chain" id="PRO_5020340781" description="FimB/Mfa2 family fimbrial subunit" evidence="8">
    <location>
        <begin position="22"/>
        <end position="347"/>
    </location>
</feature>
<comment type="similarity">
    <text evidence="2">Belongs to the bacteroidetes fimbrillin superfamily. FimB/Mfa2 family.</text>
</comment>
<keyword evidence="5" id="KW-0564">Palmitate</keyword>
<evidence type="ECO:0000256" key="3">
    <source>
        <dbReference type="ARBA" id="ARBA00022729"/>
    </source>
</evidence>